<dbReference type="AlphaFoldDB" id="A0A5B7BUT8"/>
<accession>A0A5B7BUT8</accession>
<dbReference type="EMBL" id="GHES01040324">
    <property type="protein sequence ID" value="MPA70883.1"/>
    <property type="molecule type" value="Transcribed_RNA"/>
</dbReference>
<evidence type="ECO:0000313" key="1">
    <source>
        <dbReference type="EMBL" id="MPA70883.1"/>
    </source>
</evidence>
<organism evidence="1">
    <name type="scientific">Davidia involucrata</name>
    <name type="common">Dove tree</name>
    <dbReference type="NCBI Taxonomy" id="16924"/>
    <lineage>
        <taxon>Eukaryota</taxon>
        <taxon>Viridiplantae</taxon>
        <taxon>Streptophyta</taxon>
        <taxon>Embryophyta</taxon>
        <taxon>Tracheophyta</taxon>
        <taxon>Spermatophyta</taxon>
        <taxon>Magnoliopsida</taxon>
        <taxon>eudicotyledons</taxon>
        <taxon>Gunneridae</taxon>
        <taxon>Pentapetalae</taxon>
        <taxon>asterids</taxon>
        <taxon>Cornales</taxon>
        <taxon>Nyssaceae</taxon>
        <taxon>Davidia</taxon>
    </lineage>
</organism>
<evidence type="ECO:0008006" key="2">
    <source>
        <dbReference type="Google" id="ProtNLM"/>
    </source>
</evidence>
<proteinExistence type="predicted"/>
<sequence length="109" mass="13055">MCREEVETSNHLFLHCKVAKDLWGLTFSLFGCHWVISDSVKNHLASWKGGKGKKDPRKTWKMALLCLMWCLWNERNRRFFEEVEMPLFCLKDHFCVFFIFGSWRSTLCM</sequence>
<reference evidence="1" key="1">
    <citation type="submission" date="2019-08" db="EMBL/GenBank/DDBJ databases">
        <title>Reference gene set and small RNA set construction with multiple tissues from Davidia involucrata Baill.</title>
        <authorList>
            <person name="Yang H."/>
            <person name="Zhou C."/>
            <person name="Li G."/>
            <person name="Wang J."/>
            <person name="Gao P."/>
            <person name="Wang M."/>
            <person name="Wang R."/>
            <person name="Zhao Y."/>
        </authorList>
    </citation>
    <scope>NUCLEOTIDE SEQUENCE</scope>
    <source>
        <tissue evidence="1">Mixed with DoveR01_LX</tissue>
    </source>
</reference>
<name>A0A5B7BUT8_DAVIN</name>
<dbReference type="PROSITE" id="PS51257">
    <property type="entry name" value="PROKAR_LIPOPROTEIN"/>
    <property type="match status" value="1"/>
</dbReference>
<protein>
    <recommendedName>
        <fullName evidence="2">Reverse transcriptase zinc-binding domain-containing protein</fullName>
    </recommendedName>
</protein>
<gene>
    <name evidence="1" type="ORF">Din_040324</name>
</gene>